<keyword evidence="4" id="KW-1185">Reference proteome</keyword>
<organism evidence="3 4">
    <name type="scientific">Penicillium subrubescens</name>
    <dbReference type="NCBI Taxonomy" id="1316194"/>
    <lineage>
        <taxon>Eukaryota</taxon>
        <taxon>Fungi</taxon>
        <taxon>Dikarya</taxon>
        <taxon>Ascomycota</taxon>
        <taxon>Pezizomycotina</taxon>
        <taxon>Eurotiomycetes</taxon>
        <taxon>Eurotiomycetidae</taxon>
        <taxon>Eurotiales</taxon>
        <taxon>Aspergillaceae</taxon>
        <taxon>Penicillium</taxon>
    </lineage>
</organism>
<sequence length="660" mass="74801">MTPSPTPTPEAPRNEALPGAFPIDRTEAEGVRALDIDANPDQQLLGDLSNTLHQPVTPPPGYRLRGELAPRDIEGSVTTDNIIEGSRTRSKRAHFSVITANEAAEEDPDEFHEGFLMAFNAVFTNKRPHREDLPPAPKNWSEMLRHPHSEGFTYAAAVEVKALDAKGTFKEVDRPSDRGLEVIPLTWVFTYKFDGDGFLVKYKARICVRGDLQKVTNDEKYSATLAVRTARLLFALAAQFNLDSRQYDAVNAFLNALLKEDVYVELPPGMFPKGRRCWKLLRALYGLRRSPRLWQEEATRVLLSLGFKMVQEDLCLFVKGDILLIFYVDDILIFNPPVARKEADDIGRELGKAWELREMGEAQWFLGIRIIRDRSKGLLWLCQDAYISAMANRYHLAQHRRLEILPQSIMNLKPFNGTASPSHHHEYMSKVGSAQFPTIITRPDAAKATSYLAQFLSNPGPEHLHAIDQVIVYLNSTRNLAICYRKQTIPPSVQFMSDASYGDNHDRKSSAGYICMIIGGPVDWKASKQKTITTSTTEAELLALSEAAKSLSMWKRLFDTIRFDPGHPVILRCDNQQTISLLTKETPQLRTKLRHVDIHHNWLRQEVQAGRISIEWIKTSDMIADGLTKILPRQKHLEFLRMLGMEDISHLLKDLDDGDQ</sequence>
<dbReference type="Pfam" id="PF07727">
    <property type="entry name" value="RVT_2"/>
    <property type="match status" value="1"/>
</dbReference>
<comment type="caution">
    <text evidence="3">The sequence shown here is derived from an EMBL/GenBank/DDBJ whole genome shotgun (WGS) entry which is preliminary data.</text>
</comment>
<feature type="compositionally biased region" description="Pro residues" evidence="1">
    <location>
        <begin position="1"/>
        <end position="10"/>
    </location>
</feature>
<dbReference type="Proteomes" id="UP000186955">
    <property type="component" value="Unassembled WGS sequence"/>
</dbReference>
<dbReference type="STRING" id="1316194.A0A1Q5UC02"/>
<evidence type="ECO:0000313" key="4">
    <source>
        <dbReference type="Proteomes" id="UP000186955"/>
    </source>
</evidence>
<feature type="domain" description="Reverse transcriptase Ty1/copia-type" evidence="2">
    <location>
        <begin position="168"/>
        <end position="398"/>
    </location>
</feature>
<dbReference type="EMBL" id="MNBE01000414">
    <property type="protein sequence ID" value="OKP09997.1"/>
    <property type="molecule type" value="Genomic_DNA"/>
</dbReference>
<dbReference type="PANTHER" id="PTHR11439">
    <property type="entry name" value="GAG-POL-RELATED RETROTRANSPOSON"/>
    <property type="match status" value="1"/>
</dbReference>
<evidence type="ECO:0000259" key="2">
    <source>
        <dbReference type="Pfam" id="PF07727"/>
    </source>
</evidence>
<reference evidence="3 4" key="1">
    <citation type="submission" date="2016-10" db="EMBL/GenBank/DDBJ databases">
        <title>Genome sequence of the ascomycete fungus Penicillium subrubescens.</title>
        <authorList>
            <person name="De Vries R.P."/>
            <person name="Peng M."/>
            <person name="Dilokpimol A."/>
            <person name="Hilden K."/>
            <person name="Makela M.R."/>
            <person name="Grigoriev I."/>
            <person name="Riley R."/>
            <person name="Granchi Z."/>
        </authorList>
    </citation>
    <scope>NUCLEOTIDE SEQUENCE [LARGE SCALE GENOMIC DNA]</scope>
    <source>
        <strain evidence="3 4">CBS 132785</strain>
    </source>
</reference>
<dbReference type="CDD" id="cd09272">
    <property type="entry name" value="RNase_HI_RT_Ty1"/>
    <property type="match status" value="1"/>
</dbReference>
<dbReference type="InterPro" id="IPR043502">
    <property type="entry name" value="DNA/RNA_pol_sf"/>
</dbReference>
<dbReference type="GO" id="GO:0003676">
    <property type="term" value="F:nucleic acid binding"/>
    <property type="evidence" value="ECO:0007669"/>
    <property type="project" value="InterPro"/>
</dbReference>
<dbReference type="InterPro" id="IPR036397">
    <property type="entry name" value="RNaseH_sf"/>
</dbReference>
<dbReference type="PANTHER" id="PTHR11439:SF438">
    <property type="entry name" value="REVERSE TRANSCRIPTASE TY1_COPIA-TYPE DOMAIN-CONTAINING PROTEIN"/>
    <property type="match status" value="1"/>
</dbReference>
<protein>
    <submittedName>
        <fullName evidence="3">Retrovirus-related Pol polyprotein from transposon TNT 1-94</fullName>
    </submittedName>
</protein>
<feature type="region of interest" description="Disordered" evidence="1">
    <location>
        <begin position="1"/>
        <end position="21"/>
    </location>
</feature>
<dbReference type="InterPro" id="IPR013103">
    <property type="entry name" value="RVT_2"/>
</dbReference>
<evidence type="ECO:0000313" key="3">
    <source>
        <dbReference type="EMBL" id="OKP09997.1"/>
    </source>
</evidence>
<evidence type="ECO:0000256" key="1">
    <source>
        <dbReference type="SAM" id="MobiDB-lite"/>
    </source>
</evidence>
<gene>
    <name evidence="3" type="ORF">PENSUB_4595</name>
</gene>
<name>A0A1Q5UC02_9EURO</name>
<proteinExistence type="predicted"/>
<dbReference type="Gene3D" id="3.30.420.10">
    <property type="entry name" value="Ribonuclease H-like superfamily/Ribonuclease H"/>
    <property type="match status" value="1"/>
</dbReference>
<dbReference type="SUPFAM" id="SSF56672">
    <property type="entry name" value="DNA/RNA polymerases"/>
    <property type="match status" value="1"/>
</dbReference>
<dbReference type="AlphaFoldDB" id="A0A1Q5UC02"/>
<accession>A0A1Q5UC02</accession>